<gene>
    <name evidence="4" type="ORF">FEM41_10860</name>
</gene>
<protein>
    <submittedName>
        <fullName evidence="4">DUF3251 domain-containing protein</fullName>
    </submittedName>
</protein>
<feature type="domain" description="DUF3251" evidence="3">
    <location>
        <begin position="20"/>
        <end position="176"/>
    </location>
</feature>
<dbReference type="EMBL" id="CP040428">
    <property type="protein sequence ID" value="QCT22659.1"/>
    <property type="molecule type" value="Genomic_DNA"/>
</dbReference>
<dbReference type="AlphaFoldDB" id="A0A4P8YP59"/>
<dbReference type="InterPro" id="IPR037125">
    <property type="entry name" value="YajI-like_sf"/>
</dbReference>
<dbReference type="RefSeq" id="WP_138099165.1">
    <property type="nucleotide sequence ID" value="NZ_CP040428.1"/>
</dbReference>
<evidence type="ECO:0000313" key="4">
    <source>
        <dbReference type="EMBL" id="QCT22659.1"/>
    </source>
</evidence>
<dbReference type="KEGG" id="izh:FEM41_10860"/>
<dbReference type="Pfam" id="PF11622">
    <property type="entry name" value="DUF3251"/>
    <property type="match status" value="1"/>
</dbReference>
<feature type="signal peptide" evidence="2">
    <location>
        <begin position="1"/>
        <end position="21"/>
    </location>
</feature>
<organism evidence="4 5">
    <name type="scientific">Jejubacter calystegiae</name>
    <dbReference type="NCBI Taxonomy" id="2579935"/>
    <lineage>
        <taxon>Bacteria</taxon>
        <taxon>Pseudomonadati</taxon>
        <taxon>Pseudomonadota</taxon>
        <taxon>Gammaproteobacteria</taxon>
        <taxon>Enterobacterales</taxon>
        <taxon>Enterobacteriaceae</taxon>
        <taxon>Jejubacter</taxon>
    </lineage>
</organism>
<sequence>MTTRCLKLILAGSLFTLTACAAQKEVRQVSNEVQAMNQQMNKLSQQSVKLTQQNALNANSTSGAYLLPDSKTAAQLDSQIGTLTMTLSKVVATNNGTRATLTIRGGNSAPLPAFSGKVEWGQLQGTLENYQEVNVQTYPINVPKSVLVPSDVDIPLDMPGITPDQLGFIRVHDIVPSDPSYQPPAKSPFAS</sequence>
<keyword evidence="5" id="KW-1185">Reference proteome</keyword>
<dbReference type="OrthoDB" id="6504692at2"/>
<keyword evidence="2" id="KW-0732">Signal</keyword>
<evidence type="ECO:0000256" key="1">
    <source>
        <dbReference type="SAM" id="Coils"/>
    </source>
</evidence>
<keyword evidence="1" id="KW-0175">Coiled coil</keyword>
<feature type="chain" id="PRO_5020921444" evidence="2">
    <location>
        <begin position="22"/>
        <end position="191"/>
    </location>
</feature>
<evidence type="ECO:0000259" key="3">
    <source>
        <dbReference type="Pfam" id="PF11622"/>
    </source>
</evidence>
<reference evidence="4 5" key="1">
    <citation type="submission" date="2019-05" db="EMBL/GenBank/DDBJ databases">
        <title>Complete genome sequence of Izhakiella calystegiae KSNA2, an endophyte isolated from beach morning glory (Calystegia soldanella).</title>
        <authorList>
            <person name="Jiang L."/>
            <person name="Jeong J.C."/>
            <person name="Kim C.Y."/>
            <person name="Kim D.H."/>
            <person name="Kim S.W."/>
            <person name="Lee j."/>
        </authorList>
    </citation>
    <scope>NUCLEOTIDE SEQUENCE [LARGE SCALE GENOMIC DNA]</scope>
    <source>
        <strain evidence="4 5">KSNA2</strain>
    </source>
</reference>
<evidence type="ECO:0000256" key="2">
    <source>
        <dbReference type="SAM" id="SignalP"/>
    </source>
</evidence>
<dbReference type="Proteomes" id="UP000302163">
    <property type="component" value="Chromosome"/>
</dbReference>
<proteinExistence type="predicted"/>
<evidence type="ECO:0000313" key="5">
    <source>
        <dbReference type="Proteomes" id="UP000302163"/>
    </source>
</evidence>
<name>A0A4P8YP59_9ENTR</name>
<dbReference type="InterPro" id="IPR021658">
    <property type="entry name" value="DUF3251"/>
</dbReference>
<dbReference type="Gene3D" id="2.60.40.1620">
    <property type="entry name" value="Lipoprotein YajI-like"/>
    <property type="match status" value="1"/>
</dbReference>
<dbReference type="NCBIfam" id="NF008575">
    <property type="entry name" value="PRK11530.1"/>
    <property type="match status" value="1"/>
</dbReference>
<dbReference type="PROSITE" id="PS51257">
    <property type="entry name" value="PROKAR_LIPOPROTEIN"/>
    <property type="match status" value="1"/>
</dbReference>
<accession>A0A4P8YP59</accession>
<feature type="coiled-coil region" evidence="1">
    <location>
        <begin position="26"/>
        <end position="53"/>
    </location>
</feature>